<evidence type="ECO:0000256" key="1">
    <source>
        <dbReference type="SAM" id="MobiDB-lite"/>
    </source>
</evidence>
<feature type="region of interest" description="Disordered" evidence="1">
    <location>
        <begin position="342"/>
        <end position="362"/>
    </location>
</feature>
<evidence type="ECO:0000313" key="2">
    <source>
        <dbReference type="EMBL" id="CAD8843190.1"/>
    </source>
</evidence>
<sequence length="362" mass="39717">MAQDSRRSHVFPRRTESDMASRGQLEALRGSYGEACDLAESLERSIQQAQLHALSLRASLWNAGVHDGASLIPGSVRSGGQQDSAAELKTLLEWLAERVNLSEETAYHTEGEWTIGAHCIEWGRMVTWSLTGVSQKLSVPADFRDEVIRLLVSTRTRGKVNDAEVQKFALQWSLLGVDVVTNGETVPAIFLINEEVSSTVIVADWPVVEQQPPQRPSLDLQHHFSHHFSHFSSVETAVNMQGVAWPSVPSPRRMAGPAPLPKASPVSVLERCVSVRHVTEADLRDPPVHVSEGDRVEVKFDGQWFSGVVQRVHGNVAKVQCDADTLGTITIAPLLLIRPAQSMGQPSHNDRVEDGMVDRSAA</sequence>
<dbReference type="AlphaFoldDB" id="A0A7S1A5E6"/>
<proteinExistence type="predicted"/>
<dbReference type="EMBL" id="HBFQ01024798">
    <property type="protein sequence ID" value="CAD8843190.1"/>
    <property type="molecule type" value="Transcribed_RNA"/>
</dbReference>
<feature type="compositionally biased region" description="Basic and acidic residues" evidence="1">
    <location>
        <begin position="348"/>
        <end position="362"/>
    </location>
</feature>
<name>A0A7S1A5E6_NOCSC</name>
<reference evidence="2" key="1">
    <citation type="submission" date="2021-01" db="EMBL/GenBank/DDBJ databases">
        <authorList>
            <person name="Corre E."/>
            <person name="Pelletier E."/>
            <person name="Niang G."/>
            <person name="Scheremetjew M."/>
            <person name="Finn R."/>
            <person name="Kale V."/>
            <person name="Holt S."/>
            <person name="Cochrane G."/>
            <person name="Meng A."/>
            <person name="Brown T."/>
            <person name="Cohen L."/>
        </authorList>
    </citation>
    <scope>NUCLEOTIDE SEQUENCE</scope>
</reference>
<organism evidence="2">
    <name type="scientific">Noctiluca scintillans</name>
    <name type="common">Sea sparkle</name>
    <name type="synonym">Red tide dinoflagellate</name>
    <dbReference type="NCBI Taxonomy" id="2966"/>
    <lineage>
        <taxon>Eukaryota</taxon>
        <taxon>Sar</taxon>
        <taxon>Alveolata</taxon>
        <taxon>Dinophyceae</taxon>
        <taxon>Noctilucales</taxon>
        <taxon>Noctilucaceae</taxon>
        <taxon>Noctiluca</taxon>
    </lineage>
</organism>
<accession>A0A7S1A5E6</accession>
<gene>
    <name evidence="2" type="ORF">NSCI0253_LOCUS17538</name>
</gene>
<protein>
    <submittedName>
        <fullName evidence="2">Uncharacterized protein</fullName>
    </submittedName>
</protein>